<evidence type="ECO:0000313" key="1">
    <source>
        <dbReference type="EMBL" id="KAF2683035.1"/>
    </source>
</evidence>
<accession>A0A6G1IY50</accession>
<dbReference type="EMBL" id="MU005585">
    <property type="protein sequence ID" value="KAF2683035.1"/>
    <property type="molecule type" value="Genomic_DNA"/>
</dbReference>
<keyword evidence="2" id="KW-1185">Reference proteome</keyword>
<organism evidence="1 2">
    <name type="scientific">Lentithecium fluviatile CBS 122367</name>
    <dbReference type="NCBI Taxonomy" id="1168545"/>
    <lineage>
        <taxon>Eukaryota</taxon>
        <taxon>Fungi</taxon>
        <taxon>Dikarya</taxon>
        <taxon>Ascomycota</taxon>
        <taxon>Pezizomycotina</taxon>
        <taxon>Dothideomycetes</taxon>
        <taxon>Pleosporomycetidae</taxon>
        <taxon>Pleosporales</taxon>
        <taxon>Massarineae</taxon>
        <taxon>Lentitheciaceae</taxon>
        <taxon>Lentithecium</taxon>
    </lineage>
</organism>
<gene>
    <name evidence="1" type="ORF">K458DRAFT_390313</name>
</gene>
<dbReference type="AlphaFoldDB" id="A0A6G1IY50"/>
<reference evidence="1" key="1">
    <citation type="journal article" date="2020" name="Stud. Mycol.">
        <title>101 Dothideomycetes genomes: a test case for predicting lifestyles and emergence of pathogens.</title>
        <authorList>
            <person name="Haridas S."/>
            <person name="Albert R."/>
            <person name="Binder M."/>
            <person name="Bloem J."/>
            <person name="Labutti K."/>
            <person name="Salamov A."/>
            <person name="Andreopoulos B."/>
            <person name="Baker S."/>
            <person name="Barry K."/>
            <person name="Bills G."/>
            <person name="Bluhm B."/>
            <person name="Cannon C."/>
            <person name="Castanera R."/>
            <person name="Culley D."/>
            <person name="Daum C."/>
            <person name="Ezra D."/>
            <person name="Gonzalez J."/>
            <person name="Henrissat B."/>
            <person name="Kuo A."/>
            <person name="Liang C."/>
            <person name="Lipzen A."/>
            <person name="Lutzoni F."/>
            <person name="Magnuson J."/>
            <person name="Mondo S."/>
            <person name="Nolan M."/>
            <person name="Ohm R."/>
            <person name="Pangilinan J."/>
            <person name="Park H.-J."/>
            <person name="Ramirez L."/>
            <person name="Alfaro M."/>
            <person name="Sun H."/>
            <person name="Tritt A."/>
            <person name="Yoshinaga Y."/>
            <person name="Zwiers L.-H."/>
            <person name="Turgeon B."/>
            <person name="Goodwin S."/>
            <person name="Spatafora J."/>
            <person name="Crous P."/>
            <person name="Grigoriev I."/>
        </authorList>
    </citation>
    <scope>NUCLEOTIDE SEQUENCE</scope>
    <source>
        <strain evidence="1">CBS 122367</strain>
    </source>
</reference>
<sequence>MLQATLEPDKPVKAALTCDMQDHPLRFVRRALTVSGKPTITGSTAVLAAREGCPCGDWLPLAAATWDRAINSRIVLAERLHPDAYGHWTRCALVIFVSGRIGMPKEGASALVSGHLISTATDLRWHVIAA</sequence>
<evidence type="ECO:0000313" key="2">
    <source>
        <dbReference type="Proteomes" id="UP000799291"/>
    </source>
</evidence>
<protein>
    <submittedName>
        <fullName evidence="1">Uncharacterized protein</fullName>
    </submittedName>
</protein>
<name>A0A6G1IY50_9PLEO</name>
<dbReference type="Proteomes" id="UP000799291">
    <property type="component" value="Unassembled WGS sequence"/>
</dbReference>
<proteinExistence type="predicted"/>